<evidence type="ECO:0000256" key="1">
    <source>
        <dbReference type="SAM" id="MobiDB-lite"/>
    </source>
</evidence>
<keyword evidence="3" id="KW-1185">Reference proteome</keyword>
<sequence length="105" mass="11347">MDTGDELSPPPRPDDLQESSIADADPVDVSATSTTGATTYKIVRDTSIRGNDKLFDSDGYAYTVKRRIARCITWRCTLRSKTVNCAATVRQVGATFVVGASTSRV</sequence>
<name>A0AAD9NPZ3_RIDPI</name>
<organism evidence="2 3">
    <name type="scientific">Ridgeia piscesae</name>
    <name type="common">Tubeworm</name>
    <dbReference type="NCBI Taxonomy" id="27915"/>
    <lineage>
        <taxon>Eukaryota</taxon>
        <taxon>Metazoa</taxon>
        <taxon>Spiralia</taxon>
        <taxon>Lophotrochozoa</taxon>
        <taxon>Annelida</taxon>
        <taxon>Polychaeta</taxon>
        <taxon>Sedentaria</taxon>
        <taxon>Canalipalpata</taxon>
        <taxon>Sabellida</taxon>
        <taxon>Siboglinidae</taxon>
        <taxon>Ridgeia</taxon>
    </lineage>
</organism>
<feature type="region of interest" description="Disordered" evidence="1">
    <location>
        <begin position="1"/>
        <end position="31"/>
    </location>
</feature>
<dbReference type="Gene3D" id="2.20.25.240">
    <property type="match status" value="1"/>
</dbReference>
<reference evidence="2" key="1">
    <citation type="journal article" date="2023" name="Mol. Biol. Evol.">
        <title>Third-Generation Sequencing Reveals the Adaptive Role of the Epigenome in Three Deep-Sea Polychaetes.</title>
        <authorList>
            <person name="Perez M."/>
            <person name="Aroh O."/>
            <person name="Sun Y."/>
            <person name="Lan Y."/>
            <person name="Juniper S.K."/>
            <person name="Young C.R."/>
            <person name="Angers B."/>
            <person name="Qian P.Y."/>
        </authorList>
    </citation>
    <scope>NUCLEOTIDE SEQUENCE</scope>
    <source>
        <strain evidence="2">R07B-5</strain>
    </source>
</reference>
<dbReference type="PANTHER" id="PTHR20956:SF12">
    <property type="entry name" value="FLYWCH-TYPE DOMAIN-CONTAINING PROTEIN"/>
    <property type="match status" value="1"/>
</dbReference>
<proteinExistence type="predicted"/>
<gene>
    <name evidence="2" type="ORF">NP493_662g01126</name>
</gene>
<dbReference type="AlphaFoldDB" id="A0AAD9NPZ3"/>
<accession>A0AAD9NPZ3</accession>
<evidence type="ECO:0008006" key="4">
    <source>
        <dbReference type="Google" id="ProtNLM"/>
    </source>
</evidence>
<dbReference type="PANTHER" id="PTHR20956">
    <property type="entry name" value="HEH2P"/>
    <property type="match status" value="1"/>
</dbReference>
<evidence type="ECO:0000313" key="3">
    <source>
        <dbReference type="Proteomes" id="UP001209878"/>
    </source>
</evidence>
<dbReference type="Proteomes" id="UP001209878">
    <property type="component" value="Unassembled WGS sequence"/>
</dbReference>
<dbReference type="EMBL" id="JAODUO010000661">
    <property type="protein sequence ID" value="KAK2176483.1"/>
    <property type="molecule type" value="Genomic_DNA"/>
</dbReference>
<evidence type="ECO:0000313" key="2">
    <source>
        <dbReference type="EMBL" id="KAK2176483.1"/>
    </source>
</evidence>
<comment type="caution">
    <text evidence="2">The sequence shown here is derived from an EMBL/GenBank/DDBJ whole genome shotgun (WGS) entry which is preliminary data.</text>
</comment>
<protein>
    <recommendedName>
        <fullName evidence="4">FLYWCH-type domain-containing protein</fullName>
    </recommendedName>
</protein>